<feature type="compositionally biased region" description="Pro residues" evidence="1">
    <location>
        <begin position="199"/>
        <end position="213"/>
    </location>
</feature>
<feature type="compositionally biased region" description="Pro residues" evidence="1">
    <location>
        <begin position="238"/>
        <end position="252"/>
    </location>
</feature>
<dbReference type="GO" id="GO:0007169">
    <property type="term" value="P:cell surface receptor protein tyrosine kinase signaling pathway"/>
    <property type="evidence" value="ECO:0007669"/>
    <property type="project" value="TreeGrafter"/>
</dbReference>
<comment type="caution">
    <text evidence="2">The sequence shown here is derived from an EMBL/GenBank/DDBJ whole genome shotgun (WGS) entry which is preliminary data.</text>
</comment>
<dbReference type="GO" id="GO:0004714">
    <property type="term" value="F:transmembrane receptor protein tyrosine kinase activity"/>
    <property type="evidence" value="ECO:0007669"/>
    <property type="project" value="TreeGrafter"/>
</dbReference>
<feature type="compositionally biased region" description="Polar residues" evidence="1">
    <location>
        <begin position="376"/>
        <end position="400"/>
    </location>
</feature>
<dbReference type="InterPro" id="IPR000719">
    <property type="entry name" value="Prot_kinase_dom"/>
</dbReference>
<dbReference type="PANTHER" id="PTHR24416:SF631">
    <property type="entry name" value="SERINE_THREONINE_TYROSINE KINASE 1"/>
    <property type="match status" value="1"/>
</dbReference>
<evidence type="ECO:0000313" key="2">
    <source>
        <dbReference type="EMBL" id="CAB3992384.1"/>
    </source>
</evidence>
<dbReference type="Pfam" id="PF07714">
    <property type="entry name" value="PK_Tyr_Ser-Thr"/>
    <property type="match status" value="1"/>
</dbReference>
<feature type="compositionally biased region" description="Basic and acidic residues" evidence="1">
    <location>
        <begin position="158"/>
        <end position="169"/>
    </location>
</feature>
<dbReference type="GO" id="GO:0043235">
    <property type="term" value="C:receptor complex"/>
    <property type="evidence" value="ECO:0007669"/>
    <property type="project" value="TreeGrafter"/>
</dbReference>
<feature type="compositionally biased region" description="Low complexity" evidence="1">
    <location>
        <begin position="214"/>
        <end position="237"/>
    </location>
</feature>
<feature type="region of interest" description="Disordered" evidence="1">
    <location>
        <begin position="158"/>
        <end position="483"/>
    </location>
</feature>
<feature type="compositionally biased region" description="Low complexity" evidence="1">
    <location>
        <begin position="253"/>
        <end position="270"/>
    </location>
</feature>
<dbReference type="SUPFAM" id="SSF56112">
    <property type="entry name" value="Protein kinase-like (PK-like)"/>
    <property type="match status" value="1"/>
</dbReference>
<keyword evidence="3" id="KW-1185">Reference proteome</keyword>
<feature type="compositionally biased region" description="Basic and acidic residues" evidence="1">
    <location>
        <begin position="296"/>
        <end position="305"/>
    </location>
</feature>
<dbReference type="InterPro" id="IPR001245">
    <property type="entry name" value="Ser-Thr/Tyr_kinase_cat_dom"/>
</dbReference>
<feature type="compositionally biased region" description="Basic and acidic residues" evidence="1">
    <location>
        <begin position="348"/>
        <end position="358"/>
    </location>
</feature>
<keyword evidence="2" id="KW-0418">Kinase</keyword>
<dbReference type="FunFam" id="1.10.510.10:FF:000986">
    <property type="entry name" value="Protein tyrosine kinase 2aa"/>
    <property type="match status" value="1"/>
</dbReference>
<feature type="compositionally biased region" description="Pro residues" evidence="1">
    <location>
        <begin position="362"/>
        <end position="374"/>
    </location>
</feature>
<organism evidence="2 3">
    <name type="scientific">Paramuricea clavata</name>
    <name type="common">Red gorgonian</name>
    <name type="synonym">Violescent sea-whip</name>
    <dbReference type="NCBI Taxonomy" id="317549"/>
    <lineage>
        <taxon>Eukaryota</taxon>
        <taxon>Metazoa</taxon>
        <taxon>Cnidaria</taxon>
        <taxon>Anthozoa</taxon>
        <taxon>Octocorallia</taxon>
        <taxon>Malacalcyonacea</taxon>
        <taxon>Plexauridae</taxon>
        <taxon>Paramuricea</taxon>
    </lineage>
</organism>
<feature type="compositionally biased region" description="Pro residues" evidence="1">
    <location>
        <begin position="456"/>
        <end position="483"/>
    </location>
</feature>
<name>A0A6S7GG46_PARCT</name>
<reference evidence="2" key="1">
    <citation type="submission" date="2020-04" db="EMBL/GenBank/DDBJ databases">
        <authorList>
            <person name="Alioto T."/>
            <person name="Alioto T."/>
            <person name="Gomez Garrido J."/>
        </authorList>
    </citation>
    <scope>NUCLEOTIDE SEQUENCE</scope>
    <source>
        <strain evidence="2">A484AB</strain>
    </source>
</reference>
<dbReference type="GO" id="GO:0005524">
    <property type="term" value="F:ATP binding"/>
    <property type="evidence" value="ECO:0007669"/>
    <property type="project" value="InterPro"/>
</dbReference>
<dbReference type="InterPro" id="IPR011009">
    <property type="entry name" value="Kinase-like_dom_sf"/>
</dbReference>
<dbReference type="Proteomes" id="UP001152795">
    <property type="component" value="Unassembled WGS sequence"/>
</dbReference>
<proteinExistence type="predicted"/>
<evidence type="ECO:0000313" key="3">
    <source>
        <dbReference type="Proteomes" id="UP001152795"/>
    </source>
</evidence>
<keyword evidence="2" id="KW-0808">Transferase</keyword>
<gene>
    <name evidence="2" type="ORF">PACLA_8A014005</name>
</gene>
<accession>A0A6S7GG46</accession>
<dbReference type="Gene3D" id="1.10.510.10">
    <property type="entry name" value="Transferase(Phosphotransferase) domain 1"/>
    <property type="match status" value="1"/>
</dbReference>
<feature type="compositionally biased region" description="Basic residues" evidence="1">
    <location>
        <begin position="171"/>
        <end position="181"/>
    </location>
</feature>
<evidence type="ECO:0000256" key="1">
    <source>
        <dbReference type="SAM" id="MobiDB-lite"/>
    </source>
</evidence>
<feature type="compositionally biased region" description="Low complexity" evidence="1">
    <location>
        <begin position="439"/>
        <end position="455"/>
    </location>
</feature>
<dbReference type="PANTHER" id="PTHR24416">
    <property type="entry name" value="TYROSINE-PROTEIN KINASE RECEPTOR"/>
    <property type="match status" value="1"/>
</dbReference>
<dbReference type="EMBL" id="CACRXK020002038">
    <property type="protein sequence ID" value="CAB3992384.1"/>
    <property type="molecule type" value="Genomic_DNA"/>
</dbReference>
<dbReference type="AlphaFoldDB" id="A0A6S7GG46"/>
<dbReference type="GO" id="GO:0005886">
    <property type="term" value="C:plasma membrane"/>
    <property type="evidence" value="ECO:0007669"/>
    <property type="project" value="TreeGrafter"/>
</dbReference>
<dbReference type="InterPro" id="IPR050122">
    <property type="entry name" value="RTK"/>
</dbReference>
<protein>
    <submittedName>
        <fullName evidence="2">Tyrosine- kinase ABL1-like</fullName>
    </submittedName>
</protein>
<dbReference type="OrthoDB" id="4062651at2759"/>
<dbReference type="PRINTS" id="PR00109">
    <property type="entry name" value="TYRKINASE"/>
</dbReference>
<dbReference type="PROSITE" id="PS50011">
    <property type="entry name" value="PROTEIN_KINASE_DOM"/>
    <property type="match status" value="1"/>
</dbReference>
<sequence length="483" mass="52650">MITFCPYRDLAARNCLLANNNVIKVGDFGLSRLLREDMYTARQGSKFPIKWTAPEALAFNEFTVKSDVWAFGVLLWELATYGISPYPGLDLSQVYDKLSMGYRMPAPEGCPDEVYDLMKQCWAWGADDRPSFLDIHRELNDMFESKSVNEEVQKALEKTRKSKNKEGTLQKKAKKDKKKKSNRETENSGSSQGESPQAPLTPPSSRPPVPPPGSRTSSTPFPSAARPPATPPSSRTPVPQPASSRPPAPPPNNSRSPSSTISRTPSTHRPNIPGIPNLAEIGAIKLRPTNSVKSPHPRETADQTREAPWGQKPSTLRSNRPPPQIQPSSGERSPIPKPRFPRAPSLDLEPKAAPSEHRKIPKLPPSRNRPPPAVPNITSSNEVDNESQVDGRWSSGTVASSPARHRSLPPTPPSTHNEQNGGVKPSALANRRLPPVPSGNTNPGGINNTGHSSPAKPRPAMAPKPNLAPRPKLPPTKPKLPPR</sequence>